<feature type="compositionally biased region" description="Gly residues" evidence="1">
    <location>
        <begin position="32"/>
        <end position="47"/>
    </location>
</feature>
<dbReference type="Proteomes" id="UP000729402">
    <property type="component" value="Unassembled WGS sequence"/>
</dbReference>
<gene>
    <name evidence="2" type="ORF">GUJ93_ZPchr0010g8913</name>
</gene>
<protein>
    <submittedName>
        <fullName evidence="2">Uncharacterized protein</fullName>
    </submittedName>
</protein>
<dbReference type="AlphaFoldDB" id="A0A8J5VVT0"/>
<proteinExistence type="predicted"/>
<dbReference type="OrthoDB" id="102559at2759"/>
<keyword evidence="3" id="KW-1185">Reference proteome</keyword>
<name>A0A8J5VVT0_ZIZPA</name>
<accession>A0A8J5VVT0</accession>
<reference evidence="2" key="1">
    <citation type="journal article" date="2021" name="bioRxiv">
        <title>Whole Genome Assembly and Annotation of Northern Wild Rice, Zizania palustris L., Supports a Whole Genome Duplication in the Zizania Genus.</title>
        <authorList>
            <person name="Haas M."/>
            <person name="Kono T."/>
            <person name="Macchietto M."/>
            <person name="Millas R."/>
            <person name="McGilp L."/>
            <person name="Shao M."/>
            <person name="Duquette J."/>
            <person name="Hirsch C.N."/>
            <person name="Kimball J."/>
        </authorList>
    </citation>
    <scope>NUCLEOTIDE SEQUENCE</scope>
    <source>
        <tissue evidence="2">Fresh leaf tissue</tissue>
    </source>
</reference>
<evidence type="ECO:0000313" key="2">
    <source>
        <dbReference type="EMBL" id="KAG8083910.1"/>
    </source>
</evidence>
<feature type="region of interest" description="Disordered" evidence="1">
    <location>
        <begin position="1"/>
        <end position="47"/>
    </location>
</feature>
<organism evidence="2 3">
    <name type="scientific">Zizania palustris</name>
    <name type="common">Northern wild rice</name>
    <dbReference type="NCBI Taxonomy" id="103762"/>
    <lineage>
        <taxon>Eukaryota</taxon>
        <taxon>Viridiplantae</taxon>
        <taxon>Streptophyta</taxon>
        <taxon>Embryophyta</taxon>
        <taxon>Tracheophyta</taxon>
        <taxon>Spermatophyta</taxon>
        <taxon>Magnoliopsida</taxon>
        <taxon>Liliopsida</taxon>
        <taxon>Poales</taxon>
        <taxon>Poaceae</taxon>
        <taxon>BOP clade</taxon>
        <taxon>Oryzoideae</taxon>
        <taxon>Oryzeae</taxon>
        <taxon>Zizaniinae</taxon>
        <taxon>Zizania</taxon>
    </lineage>
</organism>
<evidence type="ECO:0000256" key="1">
    <source>
        <dbReference type="SAM" id="MobiDB-lite"/>
    </source>
</evidence>
<evidence type="ECO:0000313" key="3">
    <source>
        <dbReference type="Proteomes" id="UP000729402"/>
    </source>
</evidence>
<reference evidence="2" key="2">
    <citation type="submission" date="2021-02" db="EMBL/GenBank/DDBJ databases">
        <authorList>
            <person name="Kimball J.A."/>
            <person name="Haas M.W."/>
            <person name="Macchietto M."/>
            <person name="Kono T."/>
            <person name="Duquette J."/>
            <person name="Shao M."/>
        </authorList>
    </citation>
    <scope>NUCLEOTIDE SEQUENCE</scope>
    <source>
        <tissue evidence="2">Fresh leaf tissue</tissue>
    </source>
</reference>
<feature type="compositionally biased region" description="Low complexity" evidence="1">
    <location>
        <begin position="21"/>
        <end position="31"/>
    </location>
</feature>
<comment type="caution">
    <text evidence="2">The sequence shown here is derived from an EMBL/GenBank/DDBJ whole genome shotgun (WGS) entry which is preliminary data.</text>
</comment>
<dbReference type="EMBL" id="JAAALK010000082">
    <property type="protein sequence ID" value="KAG8083910.1"/>
    <property type="molecule type" value="Genomic_DNA"/>
</dbReference>
<sequence>MGGGGPSPRQRDAETGGSGGRSSSKAARWGGCAMGGDGPDPGGATGGSCGLWHIAMGPEANGSMWEKEYLPALPAVSHISIIAASHEAMNPISTLTVRGPTCAKMFSDYLSETKEESGIKNIMRVIRGGLGNPP</sequence>